<dbReference type="InterPro" id="IPR032675">
    <property type="entry name" value="LRR_dom_sf"/>
</dbReference>
<keyword evidence="4" id="KW-0067">ATP-binding</keyword>
<dbReference type="Gene3D" id="1.10.10.10">
    <property type="entry name" value="Winged helix-like DNA-binding domain superfamily/Winged helix DNA-binding domain"/>
    <property type="match status" value="1"/>
</dbReference>
<proteinExistence type="predicted"/>
<dbReference type="Pfam" id="PF23559">
    <property type="entry name" value="WHD_DRP"/>
    <property type="match status" value="1"/>
</dbReference>
<evidence type="ECO:0000256" key="1">
    <source>
        <dbReference type="ARBA" id="ARBA00022737"/>
    </source>
</evidence>
<dbReference type="Pfam" id="PF18052">
    <property type="entry name" value="Rx_N"/>
    <property type="match status" value="1"/>
</dbReference>
<dbReference type="InterPro" id="IPR036388">
    <property type="entry name" value="WH-like_DNA-bd_sf"/>
</dbReference>
<organism evidence="9 10">
    <name type="scientific">Arachis hypogaea</name>
    <name type="common">Peanut</name>
    <dbReference type="NCBI Taxonomy" id="3818"/>
    <lineage>
        <taxon>Eukaryota</taxon>
        <taxon>Viridiplantae</taxon>
        <taxon>Streptophyta</taxon>
        <taxon>Embryophyta</taxon>
        <taxon>Tracheophyta</taxon>
        <taxon>Spermatophyta</taxon>
        <taxon>Magnoliopsida</taxon>
        <taxon>eudicotyledons</taxon>
        <taxon>Gunneridae</taxon>
        <taxon>Pentapetalae</taxon>
        <taxon>rosids</taxon>
        <taxon>fabids</taxon>
        <taxon>Fabales</taxon>
        <taxon>Fabaceae</taxon>
        <taxon>Papilionoideae</taxon>
        <taxon>50 kb inversion clade</taxon>
        <taxon>dalbergioids sensu lato</taxon>
        <taxon>Dalbergieae</taxon>
        <taxon>Pterocarpus clade</taxon>
        <taxon>Arachis</taxon>
    </lineage>
</organism>
<gene>
    <name evidence="9" type="ORF">DS421_19g638920</name>
</gene>
<evidence type="ECO:0000256" key="3">
    <source>
        <dbReference type="ARBA" id="ARBA00022821"/>
    </source>
</evidence>
<dbReference type="SMR" id="A0A6B9V388"/>
<evidence type="ECO:0000313" key="9">
    <source>
        <dbReference type="EMBL" id="QHN75856.1"/>
    </source>
</evidence>
<dbReference type="GO" id="GO:0043531">
    <property type="term" value="F:ADP binding"/>
    <property type="evidence" value="ECO:0007669"/>
    <property type="project" value="InterPro"/>
</dbReference>
<dbReference type="InterPro" id="IPR027417">
    <property type="entry name" value="P-loop_NTPase"/>
</dbReference>
<feature type="domain" description="Disease resistance N-terminal" evidence="6">
    <location>
        <begin position="6"/>
        <end position="87"/>
    </location>
</feature>
<dbReference type="Gene3D" id="1.10.8.430">
    <property type="entry name" value="Helical domain of apoptotic protease-activating factors"/>
    <property type="match status" value="1"/>
</dbReference>
<feature type="domain" description="Disease resistance protein winged helix" evidence="7">
    <location>
        <begin position="419"/>
        <end position="490"/>
    </location>
</feature>
<dbReference type="SUPFAM" id="SSF52540">
    <property type="entry name" value="P-loop containing nucleoside triphosphate hydrolases"/>
    <property type="match status" value="1"/>
</dbReference>
<keyword evidence="3" id="KW-0611">Plant defense</keyword>
<dbReference type="Proteomes" id="UP000464620">
    <property type="component" value="Chromosome B09"/>
</dbReference>
<name>A0A6B9V388_ARAHY</name>
<dbReference type="InterPro" id="IPR042197">
    <property type="entry name" value="Apaf_helical"/>
</dbReference>
<dbReference type="AlphaFoldDB" id="A0A6B9V388"/>
<dbReference type="PANTHER" id="PTHR36766">
    <property type="entry name" value="PLANT BROAD-SPECTRUM MILDEW RESISTANCE PROTEIN RPW8"/>
    <property type="match status" value="1"/>
</dbReference>
<evidence type="ECO:0000259" key="7">
    <source>
        <dbReference type="Pfam" id="PF23559"/>
    </source>
</evidence>
<dbReference type="InterPro" id="IPR058922">
    <property type="entry name" value="WHD_DRP"/>
</dbReference>
<sequence length="667" mass="76452">MAEALLGILLENVIPLVQREFAAFSGIKEKTEDLSHTLAFIKKVLDDAKEKQWSNPPIKIWLQRLKDATYVLDDVLDQLPTESSQHGWLSSFKPNNIMLRGKVGHELNEIVRRLDRIAEDKNKFLLREGVRERPTEVAEWRQTSPTIISPQVLGRDADKEKVVEFLLSPARNSEFLSVYPMVGLGGLGKTTLAQLVYHDERVSSHFNLKIWLCISETFNVRRILCSIVQSITKNECKVLELPVMEEKVKGLLQGKKFLLVLDDVWVKNQQLEFGLNEDKWDQLKSVLCCGSKGASILVSTRDKDVATIMGAYQTHDLSGLSEDDCWSLFRQRAFRPDKAEDEELVKIGKEIVSKCGGSPLAAKALGGLMRSRNTRNEWLEVKESSLWTLPNENHILPALRLSYFHLPPTLKQCFAFCAIFPKDESIKKQELIHLWMANGFISSRANLDVEEVGNMIWNELFQKSFFQDVEINDYSGDVSFKMHDLVHDLAQSITEKECMCLEEANHTDLPKNTHHIGFKCDEVTETPFRKGACEKTESLRTLYDLNWYAPRNASYFCPTNISLRVLCTYTSKFPSVENFSHLRYLGLCDLEIKTIPDSIYSLHKLEILKLMQCNELFSLPKHLTRLHNLRHLAIDGCDALSEMCPDIHKLYELKTLECIHCEFSKRT</sequence>
<dbReference type="GO" id="GO:0051707">
    <property type="term" value="P:response to other organism"/>
    <property type="evidence" value="ECO:0007669"/>
    <property type="project" value="UniProtKB-ARBA"/>
</dbReference>
<dbReference type="Pfam" id="PF23598">
    <property type="entry name" value="LRR_14"/>
    <property type="match status" value="1"/>
</dbReference>
<dbReference type="InterPro" id="IPR055414">
    <property type="entry name" value="LRR_R13L4/SHOC2-like"/>
</dbReference>
<dbReference type="EMBL" id="CP031001">
    <property type="protein sequence ID" value="QHN75856.1"/>
    <property type="molecule type" value="Genomic_DNA"/>
</dbReference>
<reference evidence="9 10" key="1">
    <citation type="submission" date="2020-01" db="EMBL/GenBank/DDBJ databases">
        <title>Genome sequence of Arachis hypogaea, cultivar Shitouqi.</title>
        <authorList>
            <person name="Zhuang W."/>
            <person name="Chen H."/>
            <person name="Varshney R."/>
            <person name="Wang D."/>
            <person name="Ming R."/>
        </authorList>
    </citation>
    <scope>NUCLEOTIDE SEQUENCE [LARGE SCALE GENOMIC DNA]</scope>
    <source>
        <tissue evidence="9">Young leaf</tissue>
    </source>
</reference>
<evidence type="ECO:0000259" key="8">
    <source>
        <dbReference type="Pfam" id="PF23598"/>
    </source>
</evidence>
<evidence type="ECO:0000259" key="5">
    <source>
        <dbReference type="Pfam" id="PF00931"/>
    </source>
</evidence>
<dbReference type="Pfam" id="PF00931">
    <property type="entry name" value="NB-ARC"/>
    <property type="match status" value="1"/>
</dbReference>
<dbReference type="OrthoDB" id="2973320at2759"/>
<dbReference type="GO" id="GO:0006952">
    <property type="term" value="P:defense response"/>
    <property type="evidence" value="ECO:0007669"/>
    <property type="project" value="UniProtKB-KW"/>
</dbReference>
<dbReference type="Gene3D" id="1.20.5.4130">
    <property type="match status" value="1"/>
</dbReference>
<keyword evidence="2" id="KW-0547">Nucleotide-binding</keyword>
<evidence type="ECO:0000313" key="10">
    <source>
        <dbReference type="Proteomes" id="UP000464620"/>
    </source>
</evidence>
<dbReference type="FunFam" id="3.40.50.300:FF:001091">
    <property type="entry name" value="Probable disease resistance protein At1g61300"/>
    <property type="match status" value="1"/>
</dbReference>
<dbReference type="Gramene" id="arahy.Tifrunner.gnm2.ann2.Ah19g049500.1">
    <property type="protein sequence ID" value="arahy.Tifrunner.gnm2.ann2.Ah19g049500.1-CDS-1"/>
    <property type="gene ID" value="arahy.Tifrunner.gnm2.ann2.Ah19g049500"/>
</dbReference>
<dbReference type="Gene3D" id="3.40.50.300">
    <property type="entry name" value="P-loop containing nucleotide triphosphate hydrolases"/>
    <property type="match status" value="1"/>
</dbReference>
<accession>A0A6B9V388</accession>
<dbReference type="PRINTS" id="PR00364">
    <property type="entry name" value="DISEASERSIST"/>
</dbReference>
<evidence type="ECO:0000256" key="4">
    <source>
        <dbReference type="ARBA" id="ARBA00022840"/>
    </source>
</evidence>
<dbReference type="SUPFAM" id="SSF52058">
    <property type="entry name" value="L domain-like"/>
    <property type="match status" value="1"/>
</dbReference>
<dbReference type="Gene3D" id="3.80.10.10">
    <property type="entry name" value="Ribonuclease Inhibitor"/>
    <property type="match status" value="1"/>
</dbReference>
<keyword evidence="1" id="KW-0677">Repeat</keyword>
<evidence type="ECO:0000259" key="6">
    <source>
        <dbReference type="Pfam" id="PF18052"/>
    </source>
</evidence>
<dbReference type="GO" id="GO:0005524">
    <property type="term" value="F:ATP binding"/>
    <property type="evidence" value="ECO:0007669"/>
    <property type="project" value="UniProtKB-KW"/>
</dbReference>
<dbReference type="InterPro" id="IPR041118">
    <property type="entry name" value="Rx_N"/>
</dbReference>
<feature type="domain" description="Disease resistance R13L4/SHOC-2-like LRR" evidence="8">
    <location>
        <begin position="571"/>
        <end position="658"/>
    </location>
</feature>
<dbReference type="FunFam" id="1.10.10.10:FF:000322">
    <property type="entry name" value="Probable disease resistance protein At1g63360"/>
    <property type="match status" value="1"/>
</dbReference>
<evidence type="ECO:0000256" key="2">
    <source>
        <dbReference type="ARBA" id="ARBA00022741"/>
    </source>
</evidence>
<dbReference type="InterPro" id="IPR002182">
    <property type="entry name" value="NB-ARC"/>
</dbReference>
<protein>
    <submittedName>
        <fullName evidence="9">Disease resistance protein</fullName>
    </submittedName>
</protein>
<dbReference type="PANTHER" id="PTHR36766:SF42">
    <property type="entry name" value="NB-ARC DOMAIN DISEASE RESISTANCE PROTEIN"/>
    <property type="match status" value="1"/>
</dbReference>
<feature type="domain" description="NB-ARC" evidence="5">
    <location>
        <begin position="156"/>
        <end position="335"/>
    </location>
</feature>